<dbReference type="AlphaFoldDB" id="A0A0A9BAR0"/>
<reference evidence="1" key="1">
    <citation type="submission" date="2014-09" db="EMBL/GenBank/DDBJ databases">
        <authorList>
            <person name="Magalhaes I.L.F."/>
            <person name="Oliveira U."/>
            <person name="Santos F.R."/>
            <person name="Vidigal T.H.D.A."/>
            <person name="Brescovit A.D."/>
            <person name="Santos A.J."/>
        </authorList>
    </citation>
    <scope>NUCLEOTIDE SEQUENCE</scope>
    <source>
        <tissue evidence="1">Shoot tissue taken approximately 20 cm above the soil surface</tissue>
    </source>
</reference>
<organism evidence="1">
    <name type="scientific">Arundo donax</name>
    <name type="common">Giant reed</name>
    <name type="synonym">Donax arundinaceus</name>
    <dbReference type="NCBI Taxonomy" id="35708"/>
    <lineage>
        <taxon>Eukaryota</taxon>
        <taxon>Viridiplantae</taxon>
        <taxon>Streptophyta</taxon>
        <taxon>Embryophyta</taxon>
        <taxon>Tracheophyta</taxon>
        <taxon>Spermatophyta</taxon>
        <taxon>Magnoliopsida</taxon>
        <taxon>Liliopsida</taxon>
        <taxon>Poales</taxon>
        <taxon>Poaceae</taxon>
        <taxon>PACMAD clade</taxon>
        <taxon>Arundinoideae</taxon>
        <taxon>Arundineae</taxon>
        <taxon>Arundo</taxon>
    </lineage>
</organism>
<dbReference type="EMBL" id="GBRH01238647">
    <property type="protein sequence ID" value="JAD59248.1"/>
    <property type="molecule type" value="Transcribed_RNA"/>
</dbReference>
<accession>A0A0A9BAR0</accession>
<reference evidence="1" key="2">
    <citation type="journal article" date="2015" name="Data Brief">
        <title>Shoot transcriptome of the giant reed, Arundo donax.</title>
        <authorList>
            <person name="Barrero R.A."/>
            <person name="Guerrero F.D."/>
            <person name="Moolhuijzen P."/>
            <person name="Goolsby J.A."/>
            <person name="Tidwell J."/>
            <person name="Bellgard S.E."/>
            <person name="Bellgard M.I."/>
        </authorList>
    </citation>
    <scope>NUCLEOTIDE SEQUENCE</scope>
    <source>
        <tissue evidence="1">Shoot tissue taken approximately 20 cm above the soil surface</tissue>
    </source>
</reference>
<sequence length="30" mass="3520">MKTSGRKLLVKELLLFTVNYCCPRSARTKY</sequence>
<evidence type="ECO:0000313" key="1">
    <source>
        <dbReference type="EMBL" id="JAD59248.1"/>
    </source>
</evidence>
<protein>
    <submittedName>
        <fullName evidence="1">Uncharacterized protein</fullName>
    </submittedName>
</protein>
<proteinExistence type="predicted"/>
<name>A0A0A9BAR0_ARUDO</name>